<dbReference type="InterPro" id="IPR010031">
    <property type="entry name" value="FAD_lactone_oxidase-like"/>
</dbReference>
<comment type="pathway">
    <text evidence="1">Cofactor biosynthesis; D-erythroascorbate biosynthesis; dehydro-D-arabinono-1,4-lactone from D-arabinose: step 2/2.</text>
</comment>
<dbReference type="EC" id="1.1.3.37" evidence="2"/>
<dbReference type="Pfam" id="PF01565">
    <property type="entry name" value="FAD_binding_4"/>
    <property type="match status" value="1"/>
</dbReference>
<evidence type="ECO:0000256" key="3">
    <source>
        <dbReference type="ARBA" id="ARBA00023002"/>
    </source>
</evidence>
<gene>
    <name evidence="6" type="ORF">PPNO1_LOCUS1423</name>
</gene>
<dbReference type="InterPro" id="IPR006094">
    <property type="entry name" value="Oxid_FAD_bind_N"/>
</dbReference>
<evidence type="ECO:0000313" key="6">
    <source>
        <dbReference type="EMBL" id="CAI4211647.1"/>
    </source>
</evidence>
<dbReference type="PANTHER" id="PTHR43762:SF1">
    <property type="entry name" value="D-ARABINONO-1,4-LACTONE OXIDASE"/>
    <property type="match status" value="1"/>
</dbReference>
<dbReference type="InterPro" id="IPR036318">
    <property type="entry name" value="FAD-bd_PCMH-like_sf"/>
</dbReference>
<dbReference type="Proteomes" id="UP000838763">
    <property type="component" value="Unassembled WGS sequence"/>
</dbReference>
<keyword evidence="3" id="KW-0560">Oxidoreductase</keyword>
<protein>
    <recommendedName>
        <fullName evidence="2">D-arabinono-1,4-lactone oxidase</fullName>
        <ecNumber evidence="2">1.1.3.37</ecNumber>
    </recommendedName>
    <alternativeName>
        <fullName evidence="4">L-galactono-gamma-lactone oxidase</fullName>
    </alternativeName>
</protein>
<dbReference type="AlphaFoldDB" id="A0A9P1M8H4"/>
<reference evidence="6" key="1">
    <citation type="submission" date="2022-11" db="EMBL/GenBank/DDBJ databases">
        <authorList>
            <person name="Scott C."/>
            <person name="Bruce N."/>
        </authorList>
    </citation>
    <scope>NUCLEOTIDE SEQUENCE</scope>
</reference>
<dbReference type="InterPro" id="IPR016166">
    <property type="entry name" value="FAD-bd_PCMH"/>
</dbReference>
<dbReference type="Gene3D" id="3.30.43.10">
    <property type="entry name" value="Uridine Diphospho-n-acetylenolpyruvylglucosamine Reductase, domain 2"/>
    <property type="match status" value="1"/>
</dbReference>
<dbReference type="GO" id="GO:0016020">
    <property type="term" value="C:membrane"/>
    <property type="evidence" value="ECO:0007669"/>
    <property type="project" value="InterPro"/>
</dbReference>
<dbReference type="PANTHER" id="PTHR43762">
    <property type="entry name" value="L-GULONOLACTONE OXIDASE"/>
    <property type="match status" value="1"/>
</dbReference>
<feature type="domain" description="FAD-binding PCMH-type" evidence="5">
    <location>
        <begin position="176"/>
        <end position="341"/>
    </location>
</feature>
<dbReference type="GO" id="GO:0071949">
    <property type="term" value="F:FAD binding"/>
    <property type="evidence" value="ECO:0007669"/>
    <property type="project" value="InterPro"/>
</dbReference>
<name>A0A9P1M8H4_9PEZI</name>
<dbReference type="InterPro" id="IPR007173">
    <property type="entry name" value="ALO_C"/>
</dbReference>
<dbReference type="GO" id="GO:0003885">
    <property type="term" value="F:D-arabinono-1,4-lactone oxidase activity"/>
    <property type="evidence" value="ECO:0007669"/>
    <property type="project" value="UniProtKB-EC"/>
</dbReference>
<accession>A0A9P1M8H4</accession>
<evidence type="ECO:0000313" key="7">
    <source>
        <dbReference type="Proteomes" id="UP000838763"/>
    </source>
</evidence>
<dbReference type="OrthoDB" id="610608at2759"/>
<dbReference type="Gene3D" id="3.30.465.10">
    <property type="match status" value="1"/>
</dbReference>
<evidence type="ECO:0000256" key="2">
    <source>
        <dbReference type="ARBA" id="ARBA00013136"/>
    </source>
</evidence>
<dbReference type="PROSITE" id="PS51387">
    <property type="entry name" value="FAD_PCMH"/>
    <property type="match status" value="1"/>
</dbReference>
<dbReference type="InterPro" id="IPR016167">
    <property type="entry name" value="FAD-bd_PCMH_sub1"/>
</dbReference>
<dbReference type="SUPFAM" id="SSF56176">
    <property type="entry name" value="FAD-binding/transporter-associated domain-like"/>
    <property type="match status" value="1"/>
</dbReference>
<sequence length="669" mass="75882">MTDSSANSETTIPVGSQSAWFLTTDQILQRLSDALAENREVRASLPGLKDLLDDYLDDEVDLRRVEFHRRLLRVFRDAPRDATYGSLLAKLEGSERERVARFVDDDAATPDECGVGFEHTMSLGVREHLRDMLRGKRVPAAPGPRGLGRVRAPVTTELYPDEVLVYKDTEFHNWGLTEQYTPVYTCIPSTVAGVQRIVRYAKSRSMGVRCAGFLLSRKGHPPSLSLSRSFREPRKKGNTLVRVGVAVTNERLRRWCVASNRYTLPVNTIMVEMTMGGINAPICHGSGIGQQTLSDLVRKVEYVDANGELRVVDEPEHLRVASGCFGLMGVITHLTLEFAPMTYAILEAKHVPTIRAIPPPPGMSLEDIPPALRLELTAEERKHDQEAFERHATRDYYNEWFWFPFSDTIWVNCWDHTTDEDGVEDYPNEGAIFFSFVTQFALNVLQSAPILRDFIDKLGLNEAATTLIGRAAKFALPEKRVKTYLNDALHFQRGIQNVRVLNLEVSIPLVPAKADPTKPDWAIVQKAWWDAILKCYEHSDTCPQRMPLEMRIMGSSDVVMAPQRGNHLGTCAIEILTLYSAKEDWVWYAQEVLDGWMALTDSEGRKLRTRPHWAKQWKEFRVDGKPWAETLRADVYKDEIAEFKRTLTNIGRFHGPLGGYEELIRLQTV</sequence>
<evidence type="ECO:0000256" key="4">
    <source>
        <dbReference type="ARBA" id="ARBA00033418"/>
    </source>
</evidence>
<dbReference type="Gene3D" id="3.30.70.2520">
    <property type="match status" value="1"/>
</dbReference>
<evidence type="ECO:0000256" key="1">
    <source>
        <dbReference type="ARBA" id="ARBA00005083"/>
    </source>
</evidence>
<dbReference type="Pfam" id="PF04030">
    <property type="entry name" value="ALO"/>
    <property type="match status" value="1"/>
</dbReference>
<keyword evidence="7" id="KW-1185">Reference proteome</keyword>
<proteinExistence type="predicted"/>
<dbReference type="GO" id="GO:0005739">
    <property type="term" value="C:mitochondrion"/>
    <property type="evidence" value="ECO:0007669"/>
    <property type="project" value="TreeGrafter"/>
</dbReference>
<organism evidence="6 7">
    <name type="scientific">Parascedosporium putredinis</name>
    <dbReference type="NCBI Taxonomy" id="1442378"/>
    <lineage>
        <taxon>Eukaryota</taxon>
        <taxon>Fungi</taxon>
        <taxon>Dikarya</taxon>
        <taxon>Ascomycota</taxon>
        <taxon>Pezizomycotina</taxon>
        <taxon>Sordariomycetes</taxon>
        <taxon>Hypocreomycetidae</taxon>
        <taxon>Microascales</taxon>
        <taxon>Microascaceae</taxon>
        <taxon>Parascedosporium</taxon>
    </lineage>
</organism>
<comment type="caution">
    <text evidence="6">The sequence shown here is derived from an EMBL/GenBank/DDBJ whole genome shotgun (WGS) entry which is preliminary data.</text>
</comment>
<dbReference type="EMBL" id="CALLCH030000002">
    <property type="protein sequence ID" value="CAI4211647.1"/>
    <property type="molecule type" value="Genomic_DNA"/>
</dbReference>
<evidence type="ECO:0000259" key="5">
    <source>
        <dbReference type="PROSITE" id="PS51387"/>
    </source>
</evidence>
<dbReference type="InterPro" id="IPR016169">
    <property type="entry name" value="FAD-bd_PCMH_sub2"/>
</dbReference>